<protein>
    <submittedName>
        <fullName evidence="3">Cytochrome b5-like heme/steroid binding domain-containing protein</fullName>
    </submittedName>
</protein>
<dbReference type="SUPFAM" id="SSF55856">
    <property type="entry name" value="Cytochrome b5-like heme/steroid binding domain"/>
    <property type="match status" value="1"/>
</dbReference>
<dbReference type="GO" id="GO:0020037">
    <property type="term" value="F:heme binding"/>
    <property type="evidence" value="ECO:0007669"/>
    <property type="project" value="UniProtKB-ARBA"/>
</dbReference>
<evidence type="ECO:0000313" key="4">
    <source>
        <dbReference type="Proteomes" id="UP001209540"/>
    </source>
</evidence>
<evidence type="ECO:0000259" key="2">
    <source>
        <dbReference type="SMART" id="SM01117"/>
    </source>
</evidence>
<keyword evidence="4" id="KW-1185">Reference proteome</keyword>
<dbReference type="Pfam" id="PF00173">
    <property type="entry name" value="Cyt-b5"/>
    <property type="match status" value="1"/>
</dbReference>
<name>A0AAD5KC02_9FUNG</name>
<comment type="similarity">
    <text evidence="1">Belongs to the cytochrome b5 family. MAPR subfamily.</text>
</comment>
<proteinExistence type="inferred from homology"/>
<dbReference type="SMART" id="SM01117">
    <property type="entry name" value="Cyt-b5"/>
    <property type="match status" value="1"/>
</dbReference>
<dbReference type="EMBL" id="JAIXMP010000001">
    <property type="protein sequence ID" value="KAI9278373.1"/>
    <property type="molecule type" value="Genomic_DNA"/>
</dbReference>
<reference evidence="3" key="1">
    <citation type="journal article" date="2022" name="IScience">
        <title>Evolution of zygomycete secretomes and the origins of terrestrial fungal ecologies.</title>
        <authorList>
            <person name="Chang Y."/>
            <person name="Wang Y."/>
            <person name="Mondo S."/>
            <person name="Ahrendt S."/>
            <person name="Andreopoulos W."/>
            <person name="Barry K."/>
            <person name="Beard J."/>
            <person name="Benny G.L."/>
            <person name="Blankenship S."/>
            <person name="Bonito G."/>
            <person name="Cuomo C."/>
            <person name="Desiro A."/>
            <person name="Gervers K.A."/>
            <person name="Hundley H."/>
            <person name="Kuo A."/>
            <person name="LaButti K."/>
            <person name="Lang B.F."/>
            <person name="Lipzen A."/>
            <person name="O'Donnell K."/>
            <person name="Pangilinan J."/>
            <person name="Reynolds N."/>
            <person name="Sandor L."/>
            <person name="Smith M.E."/>
            <person name="Tsang A."/>
            <person name="Grigoriev I.V."/>
            <person name="Stajich J.E."/>
            <person name="Spatafora J.W."/>
        </authorList>
    </citation>
    <scope>NUCLEOTIDE SEQUENCE</scope>
    <source>
        <strain evidence="3">RSA 2281</strain>
    </source>
</reference>
<sequence>MTRINRYRTRITKIDWKRLRVSVSQVAVYKELNPFVGGTTVAWLSRRRQCLAEFGVNIRVRAAPAKDTPITVSELAKYDGSNPELGIYVAIKGDIFDVSANTGAYGAGAGYNCFAGKDASRALGKSSLKLEDCVADYSVLTEKELETLEQWHAFFSKKYDIVGRVVPDN</sequence>
<dbReference type="GO" id="GO:0005783">
    <property type="term" value="C:endoplasmic reticulum"/>
    <property type="evidence" value="ECO:0007669"/>
    <property type="project" value="TreeGrafter"/>
</dbReference>
<comment type="caution">
    <text evidence="3">The sequence shown here is derived from an EMBL/GenBank/DDBJ whole genome shotgun (WGS) entry which is preliminary data.</text>
</comment>
<dbReference type="FunFam" id="3.10.120.10:FF:000003">
    <property type="entry name" value="membrane-associated progesterone receptor component 1"/>
    <property type="match status" value="1"/>
</dbReference>
<dbReference type="AlphaFoldDB" id="A0AAD5KC02"/>
<gene>
    <name evidence="3" type="ORF">BDA99DRAFT_554016</name>
</gene>
<dbReference type="Proteomes" id="UP001209540">
    <property type="component" value="Unassembled WGS sequence"/>
</dbReference>
<reference evidence="3" key="2">
    <citation type="submission" date="2023-02" db="EMBL/GenBank/DDBJ databases">
        <authorList>
            <consortium name="DOE Joint Genome Institute"/>
            <person name="Mondo S.J."/>
            <person name="Chang Y."/>
            <person name="Wang Y."/>
            <person name="Ahrendt S."/>
            <person name="Andreopoulos W."/>
            <person name="Barry K."/>
            <person name="Beard J."/>
            <person name="Benny G.L."/>
            <person name="Blankenship S."/>
            <person name="Bonito G."/>
            <person name="Cuomo C."/>
            <person name="Desiro A."/>
            <person name="Gervers K.A."/>
            <person name="Hundley H."/>
            <person name="Kuo A."/>
            <person name="LaButti K."/>
            <person name="Lang B.F."/>
            <person name="Lipzen A."/>
            <person name="O'Donnell K."/>
            <person name="Pangilinan J."/>
            <person name="Reynolds N."/>
            <person name="Sandor L."/>
            <person name="Smith M.W."/>
            <person name="Tsang A."/>
            <person name="Grigoriev I.V."/>
            <person name="Stajich J.E."/>
            <person name="Spatafora J.W."/>
        </authorList>
    </citation>
    <scope>NUCLEOTIDE SEQUENCE</scope>
    <source>
        <strain evidence="3">RSA 2281</strain>
    </source>
</reference>
<organism evidence="3 4">
    <name type="scientific">Phascolomyces articulosus</name>
    <dbReference type="NCBI Taxonomy" id="60185"/>
    <lineage>
        <taxon>Eukaryota</taxon>
        <taxon>Fungi</taxon>
        <taxon>Fungi incertae sedis</taxon>
        <taxon>Mucoromycota</taxon>
        <taxon>Mucoromycotina</taxon>
        <taxon>Mucoromycetes</taxon>
        <taxon>Mucorales</taxon>
        <taxon>Lichtheimiaceae</taxon>
        <taxon>Phascolomyces</taxon>
    </lineage>
</organism>
<feature type="domain" description="Cytochrome b5 heme-binding" evidence="2">
    <location>
        <begin position="70"/>
        <end position="166"/>
    </location>
</feature>
<dbReference type="PANTHER" id="PTHR10281">
    <property type="entry name" value="MEMBRANE-ASSOCIATED PROGESTERONE RECEPTOR COMPONENT-RELATED"/>
    <property type="match status" value="1"/>
</dbReference>
<dbReference type="Gene3D" id="3.10.120.10">
    <property type="entry name" value="Cytochrome b5-like heme/steroid binding domain"/>
    <property type="match status" value="1"/>
</dbReference>
<evidence type="ECO:0000313" key="3">
    <source>
        <dbReference type="EMBL" id="KAI9278373.1"/>
    </source>
</evidence>
<dbReference type="InterPro" id="IPR036400">
    <property type="entry name" value="Cyt_B5-like_heme/steroid_sf"/>
</dbReference>
<evidence type="ECO:0000256" key="1">
    <source>
        <dbReference type="ARBA" id="ARBA00038357"/>
    </source>
</evidence>
<dbReference type="InterPro" id="IPR001199">
    <property type="entry name" value="Cyt_B5-like_heme/steroid-bd"/>
</dbReference>
<dbReference type="InterPro" id="IPR050577">
    <property type="entry name" value="MAPR/NEUFC/NENF-like"/>
</dbReference>
<accession>A0AAD5KC02</accession>
<dbReference type="PANTHER" id="PTHR10281:SF115">
    <property type="entry name" value="BINDING PROTEIN, PUTATIVE (AFU_ORTHOLOGUE AFUA_4G06240)-RELATED"/>
    <property type="match status" value="1"/>
</dbReference>
<dbReference type="GO" id="GO:0016020">
    <property type="term" value="C:membrane"/>
    <property type="evidence" value="ECO:0007669"/>
    <property type="project" value="TreeGrafter"/>
</dbReference>